<dbReference type="InterPro" id="IPR035584">
    <property type="entry name" value="PurF_N"/>
</dbReference>
<comment type="similarity">
    <text evidence="2 7 8">In the C-terminal section; belongs to the purine/pyrimidine phosphoribosyltransferase family.</text>
</comment>
<dbReference type="Pfam" id="PF00156">
    <property type="entry name" value="Pribosyltran"/>
    <property type="match status" value="1"/>
</dbReference>
<comment type="caution">
    <text evidence="7">Lacks conserved residue(s) required for the propagation of feature annotation.</text>
</comment>
<dbReference type="CDD" id="cd00715">
    <property type="entry name" value="GPATase_N"/>
    <property type="match status" value="1"/>
</dbReference>
<dbReference type="InterPro" id="IPR017932">
    <property type="entry name" value="GATase_2_dom"/>
</dbReference>
<name>A0ABM8ZUQ6_9VIBR</name>
<dbReference type="SUPFAM" id="SSF53271">
    <property type="entry name" value="PRTase-like"/>
    <property type="match status" value="1"/>
</dbReference>
<evidence type="ECO:0000256" key="5">
    <source>
        <dbReference type="ARBA" id="ARBA00022755"/>
    </source>
</evidence>
<comment type="cofactor">
    <cofactor evidence="7">
        <name>Mg(2+)</name>
        <dbReference type="ChEBI" id="CHEBI:18420"/>
    </cofactor>
    <text evidence="7">Binds 1 Mg(2+) ion per subunit.</text>
</comment>
<evidence type="ECO:0000313" key="11">
    <source>
        <dbReference type="Proteomes" id="UP000838672"/>
    </source>
</evidence>
<dbReference type="InterPro" id="IPR029057">
    <property type="entry name" value="PRTase-like"/>
</dbReference>
<comment type="function">
    <text evidence="7">Catalyzes the formation of phosphoribosylamine from phosphoribosylpyrophosphate (PRPP) and glutamine.</text>
</comment>
<organism evidence="10 11">
    <name type="scientific">Vibrio stylophorae</name>
    <dbReference type="NCBI Taxonomy" id="659351"/>
    <lineage>
        <taxon>Bacteria</taxon>
        <taxon>Pseudomonadati</taxon>
        <taxon>Pseudomonadota</taxon>
        <taxon>Gammaproteobacteria</taxon>
        <taxon>Vibrionales</taxon>
        <taxon>Vibrionaceae</taxon>
        <taxon>Vibrio</taxon>
    </lineage>
</organism>
<dbReference type="Proteomes" id="UP000838672">
    <property type="component" value="Unassembled WGS sequence"/>
</dbReference>
<dbReference type="PROSITE" id="PS51278">
    <property type="entry name" value="GATASE_TYPE_2"/>
    <property type="match status" value="1"/>
</dbReference>
<dbReference type="PANTHER" id="PTHR11907">
    <property type="entry name" value="AMIDOPHOSPHORIBOSYLTRANSFERASE"/>
    <property type="match status" value="1"/>
</dbReference>
<sequence>MCGIVGIVGFTPVNQAIYDALTVLQHRGQDAAGIITIESNRFRLRKANGLVRDVFEAKHMQRLQGTVGIGHVRYPTAGSSSASEAQPFYVNSPYGITLAHNGNLTNANDLRDDLFAKGRRHVNTTSDSEVLLNMLAHELELTTNYPLMAADMFQAVREVHRKVSGAYGVVAMIIGHGMVAFRDPHGIRPLCLGKRLLVDGRTEYMVASESVALDSVGFDFMRDIAPGEAVYINFEGELFTQQCADNPQLNPCIFEYVYFARPDSFIDNVSVYAARVNMGKKLGEKIRRQWDDLEIDVVIPIPETSCDIALEIAQILDKPYRQGFVKNRYVGRTFIMPGQTQRRKSVRRKLNAINAEFKDKAVLLVDDSIVRGTTSEQIIEMAREAGAKKVYMASAAPEIRFPNVYGIDMPSAHELIAHGRDVAEIARIIGADGLIFQDLSDLEAAVAEGNPQITQFETSVFNGEYITDGVDQAYLEHLESLRSDDAKTEQNIQQDLASLELYNEGV</sequence>
<evidence type="ECO:0000256" key="4">
    <source>
        <dbReference type="ARBA" id="ARBA00022679"/>
    </source>
</evidence>
<keyword evidence="4 7" id="KW-0808">Transferase</keyword>
<protein>
    <recommendedName>
        <fullName evidence="7">Amidophosphoribosyltransferase</fullName>
        <shortName evidence="7">ATase</shortName>
        <ecNumber evidence="7">2.4.2.14</ecNumber>
    </recommendedName>
    <alternativeName>
        <fullName evidence="7">Glutamine phosphoribosylpyrophosphate amidotransferase</fullName>
        <shortName evidence="7">GPATase</shortName>
    </alternativeName>
</protein>
<evidence type="ECO:0000256" key="8">
    <source>
        <dbReference type="PIRNR" id="PIRNR000485"/>
    </source>
</evidence>
<feature type="binding site" evidence="7">
    <location>
        <position position="367"/>
    </location>
    <ligand>
        <name>Mg(2+)</name>
        <dbReference type="ChEBI" id="CHEBI:18420"/>
    </ligand>
</feature>
<keyword evidence="5 7" id="KW-0658">Purine biosynthesis</keyword>
<dbReference type="GO" id="GO:0004044">
    <property type="term" value="F:amidophosphoribosyltransferase activity"/>
    <property type="evidence" value="ECO:0007669"/>
    <property type="project" value="UniProtKB-EC"/>
</dbReference>
<dbReference type="EC" id="2.4.2.14" evidence="7"/>
<dbReference type="InterPro" id="IPR029055">
    <property type="entry name" value="Ntn_hydrolases_N"/>
</dbReference>
<reference evidence="10" key="1">
    <citation type="submission" date="2021-11" db="EMBL/GenBank/DDBJ databases">
        <authorList>
            <person name="Rodrigo-Torres L."/>
            <person name="Arahal R. D."/>
            <person name="Lucena T."/>
        </authorList>
    </citation>
    <scope>NUCLEOTIDE SEQUENCE</scope>
    <source>
        <strain evidence="10">CECT 7929</strain>
    </source>
</reference>
<comment type="pathway">
    <text evidence="1 7 8">Purine metabolism; IMP biosynthesis via de novo pathway; N(1)-(5-phospho-D-ribosyl)glycinamide from 5-phospho-alpha-D-ribose 1-diphosphate: step 1/2.</text>
</comment>
<accession>A0ABM8ZUQ6</accession>
<evidence type="ECO:0000313" key="10">
    <source>
        <dbReference type="EMBL" id="CAH0534058.1"/>
    </source>
</evidence>
<dbReference type="RefSeq" id="WP_237466462.1">
    <property type="nucleotide sequence ID" value="NZ_CAKLDI010000001.1"/>
</dbReference>
<evidence type="ECO:0000256" key="6">
    <source>
        <dbReference type="ARBA" id="ARBA00022962"/>
    </source>
</evidence>
<dbReference type="Pfam" id="PF13522">
    <property type="entry name" value="GATase_6"/>
    <property type="match status" value="1"/>
</dbReference>
<feature type="binding site" evidence="7">
    <location>
        <position position="304"/>
    </location>
    <ligand>
        <name>Mg(2+)</name>
        <dbReference type="ChEBI" id="CHEBI:18420"/>
    </ligand>
</feature>
<dbReference type="CDD" id="cd06223">
    <property type="entry name" value="PRTases_typeI"/>
    <property type="match status" value="1"/>
</dbReference>
<dbReference type="Gene3D" id="3.60.20.10">
    <property type="entry name" value="Glutamine Phosphoribosylpyrophosphate, subunit 1, domain 1"/>
    <property type="match status" value="1"/>
</dbReference>
<feature type="binding site" evidence="7">
    <location>
        <position position="366"/>
    </location>
    <ligand>
        <name>Mg(2+)</name>
        <dbReference type="ChEBI" id="CHEBI:18420"/>
    </ligand>
</feature>
<keyword evidence="3 7" id="KW-0328">Glycosyltransferase</keyword>
<evidence type="ECO:0000256" key="2">
    <source>
        <dbReference type="ARBA" id="ARBA00010138"/>
    </source>
</evidence>
<gene>
    <name evidence="7 10" type="primary">purF</name>
    <name evidence="10" type="ORF">VST7929_01959</name>
</gene>
<evidence type="ECO:0000256" key="7">
    <source>
        <dbReference type="HAMAP-Rule" id="MF_01931"/>
    </source>
</evidence>
<dbReference type="InterPro" id="IPR000836">
    <property type="entry name" value="PRTase_dom"/>
</dbReference>
<keyword evidence="11" id="KW-1185">Reference proteome</keyword>
<proteinExistence type="inferred from homology"/>
<dbReference type="EMBL" id="CAKLDI010000001">
    <property type="protein sequence ID" value="CAH0534058.1"/>
    <property type="molecule type" value="Genomic_DNA"/>
</dbReference>
<comment type="catalytic activity">
    <reaction evidence="7 8">
        <text>5-phospho-beta-D-ribosylamine + L-glutamate + diphosphate = 5-phospho-alpha-D-ribose 1-diphosphate + L-glutamine + H2O</text>
        <dbReference type="Rhea" id="RHEA:14905"/>
        <dbReference type="ChEBI" id="CHEBI:15377"/>
        <dbReference type="ChEBI" id="CHEBI:29985"/>
        <dbReference type="ChEBI" id="CHEBI:33019"/>
        <dbReference type="ChEBI" id="CHEBI:58017"/>
        <dbReference type="ChEBI" id="CHEBI:58359"/>
        <dbReference type="ChEBI" id="CHEBI:58681"/>
        <dbReference type="EC" id="2.4.2.14"/>
    </reaction>
</comment>
<feature type="active site" description="Nucleophile" evidence="7">
    <location>
        <position position="2"/>
    </location>
</feature>
<dbReference type="PIRSF" id="PIRSF000485">
    <property type="entry name" value="Amd_phspho_trans"/>
    <property type="match status" value="1"/>
</dbReference>
<keyword evidence="7" id="KW-0460">Magnesium</keyword>
<keyword evidence="6 7" id="KW-0315">Glutamine amidotransferase</keyword>
<keyword evidence="7" id="KW-0479">Metal-binding</keyword>
<evidence type="ECO:0000256" key="1">
    <source>
        <dbReference type="ARBA" id="ARBA00005209"/>
    </source>
</evidence>
<dbReference type="HAMAP" id="MF_01931">
    <property type="entry name" value="PurF"/>
    <property type="match status" value="1"/>
</dbReference>
<comment type="caution">
    <text evidence="10">The sequence shown here is derived from an EMBL/GenBank/DDBJ whole genome shotgun (WGS) entry which is preliminary data.</text>
</comment>
<dbReference type="NCBIfam" id="TIGR01134">
    <property type="entry name" value="purF"/>
    <property type="match status" value="1"/>
</dbReference>
<dbReference type="SUPFAM" id="SSF56235">
    <property type="entry name" value="N-terminal nucleophile aminohydrolases (Ntn hydrolases)"/>
    <property type="match status" value="1"/>
</dbReference>
<evidence type="ECO:0000256" key="3">
    <source>
        <dbReference type="ARBA" id="ARBA00022676"/>
    </source>
</evidence>
<evidence type="ECO:0000259" key="9">
    <source>
        <dbReference type="PROSITE" id="PS51278"/>
    </source>
</evidence>
<feature type="domain" description="Glutamine amidotransferase type-2" evidence="9">
    <location>
        <begin position="2"/>
        <end position="235"/>
    </location>
</feature>
<dbReference type="InterPro" id="IPR005854">
    <property type="entry name" value="PurF"/>
</dbReference>
<dbReference type="Gene3D" id="3.40.50.2020">
    <property type="match status" value="1"/>
</dbReference>